<name>A0A6B0SN95_9EURY</name>
<gene>
    <name evidence="2" type="ORF">GRX66_00195</name>
</gene>
<sequence>MTDNSDEGSGVDGRFPDRTQNVFFLLSRRRRRAVVYTLAMSPRKQVSLRQLAEIICSLEAEGEQHSVPTRKVTNVRTNLKRSHLPPLEEAGVITRVSNDSDILRPGPAFGETLSVLGAGEHTSNALD</sequence>
<protein>
    <recommendedName>
        <fullName evidence="1">DUF7344 domain-containing protein</fullName>
    </recommendedName>
</protein>
<feature type="domain" description="DUF7344" evidence="1">
    <location>
        <begin position="24"/>
        <end position="95"/>
    </location>
</feature>
<dbReference type="OrthoDB" id="295652at2157"/>
<dbReference type="RefSeq" id="WP_159524701.1">
    <property type="nucleotide sequence ID" value="NZ_WUUU01000001.1"/>
</dbReference>
<dbReference type="Proteomes" id="UP000471521">
    <property type="component" value="Unassembled WGS sequence"/>
</dbReference>
<evidence type="ECO:0000259" key="1">
    <source>
        <dbReference type="Pfam" id="PF24035"/>
    </source>
</evidence>
<accession>A0A6B0SN95</accession>
<proteinExistence type="predicted"/>
<comment type="caution">
    <text evidence="2">The sequence shown here is derived from an EMBL/GenBank/DDBJ whole genome shotgun (WGS) entry which is preliminary data.</text>
</comment>
<dbReference type="InterPro" id="IPR055768">
    <property type="entry name" value="DUF7344"/>
</dbReference>
<dbReference type="AlphaFoldDB" id="A0A6B0SN95"/>
<evidence type="ECO:0000313" key="2">
    <source>
        <dbReference type="EMBL" id="MXR19099.1"/>
    </source>
</evidence>
<dbReference type="Pfam" id="PF24035">
    <property type="entry name" value="DUF7344"/>
    <property type="match status" value="1"/>
</dbReference>
<dbReference type="EMBL" id="WUUU01000001">
    <property type="protein sequence ID" value="MXR19099.1"/>
    <property type="molecule type" value="Genomic_DNA"/>
</dbReference>
<organism evidence="2 3">
    <name type="scientific">Halobacterium bonnevillei</name>
    <dbReference type="NCBI Taxonomy" id="2692200"/>
    <lineage>
        <taxon>Archaea</taxon>
        <taxon>Methanobacteriati</taxon>
        <taxon>Methanobacteriota</taxon>
        <taxon>Stenosarchaea group</taxon>
        <taxon>Halobacteria</taxon>
        <taxon>Halobacteriales</taxon>
        <taxon>Halobacteriaceae</taxon>
        <taxon>Halobacterium</taxon>
    </lineage>
</organism>
<keyword evidence="3" id="KW-1185">Reference proteome</keyword>
<reference evidence="2 3" key="1">
    <citation type="submission" date="2019-12" db="EMBL/GenBank/DDBJ databases">
        <title>Isolation and characterization of three novel carbon monoxide-oxidizing members of Halobacteria from salione crusts and soils.</title>
        <authorList>
            <person name="Myers M.R."/>
            <person name="King G.M."/>
        </authorList>
    </citation>
    <scope>NUCLEOTIDE SEQUENCE [LARGE SCALE GENOMIC DNA]</scope>
    <source>
        <strain evidence="2 3">PCN9</strain>
    </source>
</reference>
<evidence type="ECO:0000313" key="3">
    <source>
        <dbReference type="Proteomes" id="UP000471521"/>
    </source>
</evidence>